<keyword evidence="2" id="KW-1185">Reference proteome</keyword>
<dbReference type="Proteomes" id="UP000887574">
    <property type="component" value="Unplaced"/>
</dbReference>
<dbReference type="AlphaFoldDB" id="A0A915CLU7"/>
<name>A0A915CLU7_9BILA</name>
<accession>A0A915CLU7</accession>
<evidence type="ECO:0000313" key="3">
    <source>
        <dbReference type="WBParaSite" id="jg10002"/>
    </source>
</evidence>
<feature type="region of interest" description="Disordered" evidence="1">
    <location>
        <begin position="18"/>
        <end position="70"/>
    </location>
</feature>
<protein>
    <submittedName>
        <fullName evidence="3">Uncharacterized protein</fullName>
    </submittedName>
</protein>
<reference evidence="3" key="1">
    <citation type="submission" date="2022-11" db="UniProtKB">
        <authorList>
            <consortium name="WormBaseParasite"/>
        </authorList>
    </citation>
    <scope>IDENTIFICATION</scope>
</reference>
<dbReference type="WBParaSite" id="jg10002">
    <property type="protein sequence ID" value="jg10002"/>
    <property type="gene ID" value="jg10002"/>
</dbReference>
<evidence type="ECO:0000313" key="2">
    <source>
        <dbReference type="Proteomes" id="UP000887574"/>
    </source>
</evidence>
<sequence>MRYIDLSTTFSSTAVYHSNPSSATGDENVYVSSTSNPSAKNVNGYNGTNTNPFSYTAPIQPTSTQDSSPYTQRLANQTGHVVYSSESGEEEVIDCVFLTANWSEKEFFKEVKIMMQG</sequence>
<organism evidence="2 3">
    <name type="scientific">Ditylenchus dipsaci</name>
    <dbReference type="NCBI Taxonomy" id="166011"/>
    <lineage>
        <taxon>Eukaryota</taxon>
        <taxon>Metazoa</taxon>
        <taxon>Ecdysozoa</taxon>
        <taxon>Nematoda</taxon>
        <taxon>Chromadorea</taxon>
        <taxon>Rhabditida</taxon>
        <taxon>Tylenchina</taxon>
        <taxon>Tylenchomorpha</taxon>
        <taxon>Sphaerularioidea</taxon>
        <taxon>Anguinidae</taxon>
        <taxon>Anguininae</taxon>
        <taxon>Ditylenchus</taxon>
    </lineage>
</organism>
<proteinExistence type="predicted"/>
<evidence type="ECO:0000256" key="1">
    <source>
        <dbReference type="SAM" id="MobiDB-lite"/>
    </source>
</evidence>